<gene>
    <name evidence="2" type="ORF">ACHE_21468S</name>
</gene>
<name>A0A7R7VJY1_ASPCH</name>
<feature type="region of interest" description="Disordered" evidence="1">
    <location>
        <begin position="1"/>
        <end position="101"/>
    </location>
</feature>
<reference evidence="2" key="1">
    <citation type="submission" date="2021-01" db="EMBL/GenBank/DDBJ databases">
        <authorList>
            <consortium name="Aspergillus chevalieri M1 genome sequencing consortium"/>
            <person name="Kazuki M."/>
            <person name="Futagami T."/>
        </authorList>
    </citation>
    <scope>NUCLEOTIDE SEQUENCE</scope>
    <source>
        <strain evidence="2">M1</strain>
    </source>
</reference>
<sequence length="101" mass="11405">MIPVVNWGEFPPDSITAKRRREQLQQEALQQEANNSKPEDTDKVSLATTAVERSTDQAGEDSNEKRKQTSPQPESSREAGKEPKQGFRKSTQQRVGNAFKY</sequence>
<dbReference type="RefSeq" id="XP_043134532.1">
    <property type="nucleotide sequence ID" value="XM_043275554.1"/>
</dbReference>
<evidence type="ECO:0000313" key="2">
    <source>
        <dbReference type="EMBL" id="BCR86010.1"/>
    </source>
</evidence>
<dbReference type="Proteomes" id="UP000637239">
    <property type="component" value="Chromosome 2"/>
</dbReference>
<keyword evidence="3" id="KW-1185">Reference proteome</keyword>
<protein>
    <submittedName>
        <fullName evidence="2">Uncharacterized protein</fullName>
    </submittedName>
</protein>
<evidence type="ECO:0000256" key="1">
    <source>
        <dbReference type="SAM" id="MobiDB-lite"/>
    </source>
</evidence>
<dbReference type="GeneID" id="66980369"/>
<dbReference type="EMBL" id="AP024417">
    <property type="protein sequence ID" value="BCR86010.1"/>
    <property type="molecule type" value="Genomic_DNA"/>
</dbReference>
<evidence type="ECO:0000313" key="3">
    <source>
        <dbReference type="Proteomes" id="UP000637239"/>
    </source>
</evidence>
<feature type="compositionally biased region" description="Basic and acidic residues" evidence="1">
    <location>
        <begin position="75"/>
        <end position="85"/>
    </location>
</feature>
<organism evidence="2 3">
    <name type="scientific">Aspergillus chevalieri</name>
    <name type="common">Eurotium chevalieri</name>
    <dbReference type="NCBI Taxonomy" id="182096"/>
    <lineage>
        <taxon>Eukaryota</taxon>
        <taxon>Fungi</taxon>
        <taxon>Dikarya</taxon>
        <taxon>Ascomycota</taxon>
        <taxon>Pezizomycotina</taxon>
        <taxon>Eurotiomycetes</taxon>
        <taxon>Eurotiomycetidae</taxon>
        <taxon>Eurotiales</taxon>
        <taxon>Aspergillaceae</taxon>
        <taxon>Aspergillus</taxon>
        <taxon>Aspergillus subgen. Aspergillus</taxon>
    </lineage>
</organism>
<reference evidence="2" key="2">
    <citation type="submission" date="2021-02" db="EMBL/GenBank/DDBJ databases">
        <title>Aspergillus chevalieri M1 genome sequence.</title>
        <authorList>
            <person name="Kadooka C."/>
            <person name="Mori K."/>
            <person name="Futagami T."/>
        </authorList>
    </citation>
    <scope>NUCLEOTIDE SEQUENCE</scope>
    <source>
        <strain evidence="2">M1</strain>
    </source>
</reference>
<dbReference type="KEGG" id="ache:ACHE_21468S"/>
<proteinExistence type="predicted"/>
<dbReference type="AlphaFoldDB" id="A0A7R7VJY1"/>
<accession>A0A7R7VJY1</accession>